<dbReference type="EMBL" id="CP099418">
    <property type="protein sequence ID" value="USW47811.1"/>
    <property type="molecule type" value="Genomic_DNA"/>
</dbReference>
<evidence type="ECO:0000313" key="2">
    <source>
        <dbReference type="Proteomes" id="UP001056384"/>
    </source>
</evidence>
<dbReference type="OrthoDB" id="167809at2759"/>
<dbReference type="Proteomes" id="UP001056384">
    <property type="component" value="Chromosome 1"/>
</dbReference>
<accession>A0A9Q9AKV2</accession>
<evidence type="ECO:0000313" key="1">
    <source>
        <dbReference type="EMBL" id="USW47811.1"/>
    </source>
</evidence>
<name>A0A9Q9AKV2_9PEZI</name>
<protein>
    <submittedName>
        <fullName evidence="1">Uncharacterized protein</fullName>
    </submittedName>
</protein>
<gene>
    <name evidence="1" type="ORF">Slin15195_G011300</name>
</gene>
<keyword evidence="2" id="KW-1185">Reference proteome</keyword>
<reference evidence="1" key="1">
    <citation type="submission" date="2022-06" db="EMBL/GenBank/DDBJ databases">
        <title>Complete genome sequences of two strains of the flax pathogen Septoria linicola.</title>
        <authorList>
            <person name="Lapalu N."/>
            <person name="Simon A."/>
            <person name="Demenou B."/>
            <person name="Paumier D."/>
            <person name="Guillot M.-P."/>
            <person name="Gout L."/>
            <person name="Valade R."/>
        </authorList>
    </citation>
    <scope>NUCLEOTIDE SEQUENCE</scope>
    <source>
        <strain evidence="1">SE15195</strain>
    </source>
</reference>
<proteinExistence type="predicted"/>
<sequence>MPSRAALYIQQTAKPFFGPARPRALSQSRPNSKRRLAILQLQKQHHSDQQYGSMISELSSRTNVECITTSNRASTVFNNTWPSIVLVTDPAIVDPDNYQLLEDALNFVERGGTLILCCHFPSPIYKQGIDKLFSSFGLYWRTGDYHRTEHDLNAAVRGFDVGGLAPKYSQQALHLRDVDSKDAIYLPTASAYVQSNVCPPSPIEDRSQTPAAFTACGKGMLGYLGDVNGEAQTIQILLTMCGLH</sequence>
<dbReference type="AlphaFoldDB" id="A0A9Q9AKV2"/>
<organism evidence="1 2">
    <name type="scientific">Septoria linicola</name>
    <dbReference type="NCBI Taxonomy" id="215465"/>
    <lineage>
        <taxon>Eukaryota</taxon>
        <taxon>Fungi</taxon>
        <taxon>Dikarya</taxon>
        <taxon>Ascomycota</taxon>
        <taxon>Pezizomycotina</taxon>
        <taxon>Dothideomycetes</taxon>
        <taxon>Dothideomycetidae</taxon>
        <taxon>Mycosphaerellales</taxon>
        <taxon>Mycosphaerellaceae</taxon>
        <taxon>Septoria</taxon>
    </lineage>
</organism>